<dbReference type="Proteomes" id="UP001152607">
    <property type="component" value="Unassembled WGS sequence"/>
</dbReference>
<name>A0A9W4UEG9_9PLEO</name>
<dbReference type="AlphaFoldDB" id="A0A9W4UEG9"/>
<dbReference type="Gene3D" id="3.30.710.10">
    <property type="entry name" value="Potassium Channel Kv1.1, Chain A"/>
    <property type="match status" value="1"/>
</dbReference>
<evidence type="ECO:0000313" key="2">
    <source>
        <dbReference type="EMBL" id="CAI6334224.1"/>
    </source>
</evidence>
<dbReference type="OrthoDB" id="3794120at2759"/>
<feature type="region of interest" description="Disordered" evidence="1">
    <location>
        <begin position="1"/>
        <end position="32"/>
    </location>
</feature>
<evidence type="ECO:0000256" key="1">
    <source>
        <dbReference type="SAM" id="MobiDB-lite"/>
    </source>
</evidence>
<sequence>MTMYLTPQSSRSRSQTVLSNSGEMLNPINVDDTPITVSDTESVQSNHELNNRRKVTFTGELMQTTVTLEYGRNLKEQSSLHLSCLVNQSTNLAHRFANAENIRRNYAKTKVMRHQVKALLPPQLSEKQFGREDTVAQAVQLIHEAVVQFPLSEYQDKLTKAIIECVDSLFQDAANLQDAQISRRDYPANQAILRLQVMKPLAVSQVLGRLNLALFRIKIIEADKAKKDVVKAAAQQRILLPDTEATTVFALMQWLYNEKLDMDDSDLLCKIYMLGQHLGLDDLASVSLQVLSDSARTTVEGLQTAGIALYDILNGHPEPFKVQGSIEVHLNPEAVQAVFKFVLGEETAPDSLKDFVISAIVHNVADDGDPRVMEMVLGTMKQDMRAVMCLKLGEKLAEAWAKQQERQDEVMKLESNSDTAETATIEDQVIAKTEE</sequence>
<dbReference type="InterPro" id="IPR011333">
    <property type="entry name" value="SKP1/BTB/POZ_sf"/>
</dbReference>
<feature type="compositionally biased region" description="Polar residues" evidence="1">
    <location>
        <begin position="1"/>
        <end position="23"/>
    </location>
</feature>
<comment type="caution">
    <text evidence="2">The sequence shown here is derived from an EMBL/GenBank/DDBJ whole genome shotgun (WGS) entry which is preliminary data.</text>
</comment>
<keyword evidence="3" id="KW-1185">Reference proteome</keyword>
<reference evidence="2" key="1">
    <citation type="submission" date="2023-01" db="EMBL/GenBank/DDBJ databases">
        <authorList>
            <person name="Van Ghelder C."/>
            <person name="Rancurel C."/>
        </authorList>
    </citation>
    <scope>NUCLEOTIDE SEQUENCE</scope>
    <source>
        <strain evidence="2">CNCM I-4278</strain>
    </source>
</reference>
<evidence type="ECO:0000313" key="3">
    <source>
        <dbReference type="Proteomes" id="UP001152607"/>
    </source>
</evidence>
<feature type="region of interest" description="Disordered" evidence="1">
    <location>
        <begin position="412"/>
        <end position="435"/>
    </location>
</feature>
<dbReference type="EMBL" id="CAOQHR010000004">
    <property type="protein sequence ID" value="CAI6334224.1"/>
    <property type="molecule type" value="Genomic_DNA"/>
</dbReference>
<organism evidence="2 3">
    <name type="scientific">Periconia digitata</name>
    <dbReference type="NCBI Taxonomy" id="1303443"/>
    <lineage>
        <taxon>Eukaryota</taxon>
        <taxon>Fungi</taxon>
        <taxon>Dikarya</taxon>
        <taxon>Ascomycota</taxon>
        <taxon>Pezizomycotina</taxon>
        <taxon>Dothideomycetes</taxon>
        <taxon>Pleosporomycetidae</taxon>
        <taxon>Pleosporales</taxon>
        <taxon>Massarineae</taxon>
        <taxon>Periconiaceae</taxon>
        <taxon>Periconia</taxon>
    </lineage>
</organism>
<gene>
    <name evidence="2" type="ORF">PDIGIT_LOCUS7278</name>
</gene>
<accession>A0A9W4UEG9</accession>
<proteinExistence type="predicted"/>
<protein>
    <submittedName>
        <fullName evidence="2">Uncharacterized protein</fullName>
    </submittedName>
</protein>